<proteinExistence type="predicted"/>
<comment type="function">
    <text evidence="1">Involved in the transposition of the insertion sequence.</text>
</comment>
<feature type="domain" description="Integrase catalytic" evidence="2">
    <location>
        <begin position="134"/>
        <end position="297"/>
    </location>
</feature>
<name>A0A5Q3QH48_9PSEU</name>
<organism evidence="3 4">
    <name type="scientific">Allosaccharopolyspora coralli</name>
    <dbReference type="NCBI Taxonomy" id="2665642"/>
    <lineage>
        <taxon>Bacteria</taxon>
        <taxon>Bacillati</taxon>
        <taxon>Actinomycetota</taxon>
        <taxon>Actinomycetes</taxon>
        <taxon>Pseudonocardiales</taxon>
        <taxon>Pseudonocardiaceae</taxon>
        <taxon>Allosaccharopolyspora</taxon>
    </lineage>
</organism>
<reference evidence="4" key="1">
    <citation type="submission" date="2019-11" db="EMBL/GenBank/DDBJ databases">
        <title>The complete genome sequence of Saccharopolyspora sp. E2A.</title>
        <authorList>
            <person name="Zhang G."/>
        </authorList>
    </citation>
    <scope>NUCLEOTIDE SEQUENCE [LARGE SCALE GENOMIC DNA]</scope>
    <source>
        <strain evidence="4">E2A</strain>
    </source>
</reference>
<evidence type="ECO:0000259" key="2">
    <source>
        <dbReference type="PROSITE" id="PS50994"/>
    </source>
</evidence>
<dbReference type="PROSITE" id="PS50994">
    <property type="entry name" value="INTEGRASE"/>
    <property type="match status" value="1"/>
</dbReference>
<dbReference type="GO" id="GO:0003676">
    <property type="term" value="F:nucleic acid binding"/>
    <property type="evidence" value="ECO:0007669"/>
    <property type="project" value="InterPro"/>
</dbReference>
<evidence type="ECO:0000313" key="4">
    <source>
        <dbReference type="Proteomes" id="UP000371041"/>
    </source>
</evidence>
<dbReference type="GO" id="GO:0015074">
    <property type="term" value="P:DNA integration"/>
    <property type="evidence" value="ECO:0007669"/>
    <property type="project" value="InterPro"/>
</dbReference>
<dbReference type="InterPro" id="IPR025948">
    <property type="entry name" value="HTH-like_dom"/>
</dbReference>
<dbReference type="KEGG" id="sace:GIY23_15840"/>
<protein>
    <submittedName>
        <fullName evidence="3">IS3 family transposase</fullName>
    </submittedName>
</protein>
<keyword evidence="4" id="KW-1185">Reference proteome</keyword>
<dbReference type="PANTHER" id="PTHR46889">
    <property type="entry name" value="TRANSPOSASE INSF FOR INSERTION SEQUENCE IS3B-RELATED"/>
    <property type="match status" value="1"/>
</dbReference>
<evidence type="ECO:0000256" key="1">
    <source>
        <dbReference type="ARBA" id="ARBA00002286"/>
    </source>
</evidence>
<dbReference type="PANTHER" id="PTHR46889:SF4">
    <property type="entry name" value="TRANSPOSASE INSO FOR INSERTION SEQUENCE ELEMENT IS911B-RELATED"/>
    <property type="match status" value="1"/>
</dbReference>
<dbReference type="InterPro" id="IPR048020">
    <property type="entry name" value="Transpos_IS3"/>
</dbReference>
<dbReference type="NCBIfam" id="NF033516">
    <property type="entry name" value="transpos_IS3"/>
    <property type="match status" value="1"/>
</dbReference>
<evidence type="ECO:0000313" key="3">
    <source>
        <dbReference type="EMBL" id="QGK70789.1"/>
    </source>
</evidence>
<dbReference type="Proteomes" id="UP000371041">
    <property type="component" value="Chromosome"/>
</dbReference>
<dbReference type="InterPro" id="IPR036397">
    <property type="entry name" value="RNaseH_sf"/>
</dbReference>
<dbReference type="EMBL" id="CP045929">
    <property type="protein sequence ID" value="QGK70789.1"/>
    <property type="molecule type" value="Genomic_DNA"/>
</dbReference>
<dbReference type="AlphaFoldDB" id="A0A5Q3QH48"/>
<dbReference type="Pfam" id="PF13333">
    <property type="entry name" value="rve_2"/>
    <property type="match status" value="1"/>
</dbReference>
<dbReference type="InterPro" id="IPR050900">
    <property type="entry name" value="Transposase_IS3/IS150/IS904"/>
</dbReference>
<dbReference type="InterPro" id="IPR012337">
    <property type="entry name" value="RNaseH-like_sf"/>
</dbReference>
<dbReference type="SUPFAM" id="SSF53098">
    <property type="entry name" value="Ribonuclease H-like"/>
    <property type="match status" value="1"/>
</dbReference>
<dbReference type="InterPro" id="IPR001584">
    <property type="entry name" value="Integrase_cat-core"/>
</dbReference>
<dbReference type="Gene3D" id="3.30.420.10">
    <property type="entry name" value="Ribonuclease H-like superfamily/Ribonuclease H"/>
    <property type="match status" value="1"/>
</dbReference>
<accession>A0A5Q3QH48</accession>
<dbReference type="Pfam" id="PF13276">
    <property type="entry name" value="HTH_21"/>
    <property type="match status" value="1"/>
</dbReference>
<dbReference type="Pfam" id="PF00665">
    <property type="entry name" value="rve"/>
    <property type="match status" value="1"/>
</dbReference>
<gene>
    <name evidence="3" type="ORF">GIY23_15840</name>
</gene>
<sequence length="302" mass="33997">MGEGVDRVTRYRFVDSQKADGFTVAAACHAAGVSTSAYYDWRRAQASEPSPAQQAEDDLVTELHSVHEASGGTYGSPRVHAELRHRGWVVNHKRVERLMRAHDLVGVHPRKRVRTTVPADQPEPAPDLLGRDFMPGLPDQRWASDITYIPTDEGWLYLAAVLDVGSRRVLGYAMASYLRTDLVADCLDNAVATRGGNVAGVIFHSDRGCQYTSAQFAQHCRELGIRRSLGRTGICWDNAIVESFFGALKRELVHRHRFTTRAQARQAIFVWIQTWYNRRRLHSTLGYASPEQWEQQEIPEAA</sequence>